<evidence type="ECO:0000256" key="1">
    <source>
        <dbReference type="ARBA" id="ARBA00004141"/>
    </source>
</evidence>
<evidence type="ECO:0000256" key="11">
    <source>
        <dbReference type="ARBA" id="ARBA00023180"/>
    </source>
</evidence>
<evidence type="ECO:0000259" key="17">
    <source>
        <dbReference type="SMART" id="SM00079"/>
    </source>
</evidence>
<comment type="subcellular location">
    <subcellularLocation>
        <location evidence="2">Cell envelope</location>
    </subcellularLocation>
    <subcellularLocation>
        <location evidence="1">Membrane</location>
        <topology evidence="1">Multi-pass membrane protein</topology>
    </subcellularLocation>
</comment>
<evidence type="ECO:0000256" key="14">
    <source>
        <dbReference type="RuleBase" id="RU003744"/>
    </source>
</evidence>
<comment type="similarity">
    <text evidence="3 14">Belongs to the bacterial solute-binding protein 3 family.</text>
</comment>
<keyword evidence="20" id="KW-1185">Reference proteome</keyword>
<evidence type="ECO:0000256" key="6">
    <source>
        <dbReference type="ARBA" id="ARBA00022729"/>
    </source>
</evidence>
<feature type="chain" id="PRO_5045783704" evidence="15">
    <location>
        <begin position="30"/>
        <end position="278"/>
    </location>
</feature>
<evidence type="ECO:0000256" key="12">
    <source>
        <dbReference type="ARBA" id="ARBA00023286"/>
    </source>
</evidence>
<dbReference type="InterPro" id="IPR018313">
    <property type="entry name" value="SBP_3_CS"/>
</dbReference>
<evidence type="ECO:0000256" key="4">
    <source>
        <dbReference type="ARBA" id="ARBA00022448"/>
    </source>
</evidence>
<dbReference type="Gene3D" id="3.40.190.10">
    <property type="entry name" value="Periplasmic binding protein-like II"/>
    <property type="match status" value="2"/>
</dbReference>
<dbReference type="SMART" id="SM00062">
    <property type="entry name" value="PBPb"/>
    <property type="match status" value="1"/>
</dbReference>
<evidence type="ECO:0000256" key="10">
    <source>
        <dbReference type="ARBA" id="ARBA00023170"/>
    </source>
</evidence>
<keyword evidence="13" id="KW-0407">Ion channel</keyword>
<keyword evidence="10" id="KW-0675">Receptor</keyword>
<keyword evidence="9" id="KW-0472">Membrane</keyword>
<dbReference type="SUPFAM" id="SSF53850">
    <property type="entry name" value="Periplasmic binding protein-like II"/>
    <property type="match status" value="1"/>
</dbReference>
<dbReference type="InterPro" id="IPR001638">
    <property type="entry name" value="Solute-binding_3/MltF_N"/>
</dbReference>
<reference evidence="19 20" key="1">
    <citation type="submission" date="2022-09" db="EMBL/GenBank/DDBJ databases">
        <authorList>
            <person name="Kop L."/>
        </authorList>
    </citation>
    <scope>NUCLEOTIDE SEQUENCE [LARGE SCALE GENOMIC DNA]</scope>
    <source>
        <strain evidence="19 20">347</strain>
    </source>
</reference>
<dbReference type="SMART" id="SM00918">
    <property type="entry name" value="Lig_chan-Glu_bd"/>
    <property type="match status" value="1"/>
</dbReference>
<keyword evidence="8" id="KW-0406">Ion transport</keyword>
<name>A0ABM9HAD2_9BACT</name>
<dbReference type="PANTHER" id="PTHR35936:SF17">
    <property type="entry name" value="ARGININE-BINDING EXTRACELLULAR PROTEIN ARTP"/>
    <property type="match status" value="1"/>
</dbReference>
<dbReference type="Proteomes" id="UP001157733">
    <property type="component" value="Chromosome"/>
</dbReference>
<keyword evidence="12" id="KW-1071">Ligand-gated ion channel</keyword>
<keyword evidence="4" id="KW-0813">Transport</keyword>
<evidence type="ECO:0000256" key="15">
    <source>
        <dbReference type="SAM" id="SignalP"/>
    </source>
</evidence>
<evidence type="ECO:0000256" key="9">
    <source>
        <dbReference type="ARBA" id="ARBA00023136"/>
    </source>
</evidence>
<evidence type="ECO:0000256" key="7">
    <source>
        <dbReference type="ARBA" id="ARBA00022989"/>
    </source>
</evidence>
<dbReference type="PANTHER" id="PTHR35936">
    <property type="entry name" value="MEMBRANE-BOUND LYTIC MUREIN TRANSGLYCOSYLASE F"/>
    <property type="match status" value="1"/>
</dbReference>
<keyword evidence="11" id="KW-0325">Glycoprotein</keyword>
<evidence type="ECO:0000313" key="20">
    <source>
        <dbReference type="Proteomes" id="UP001157733"/>
    </source>
</evidence>
<evidence type="ECO:0000259" key="18">
    <source>
        <dbReference type="SMART" id="SM00918"/>
    </source>
</evidence>
<evidence type="ECO:0000256" key="13">
    <source>
        <dbReference type="ARBA" id="ARBA00023303"/>
    </source>
</evidence>
<evidence type="ECO:0000256" key="8">
    <source>
        <dbReference type="ARBA" id="ARBA00023065"/>
    </source>
</evidence>
<dbReference type="InterPro" id="IPR019594">
    <property type="entry name" value="Glu/Gly-bd"/>
</dbReference>
<evidence type="ECO:0000256" key="5">
    <source>
        <dbReference type="ARBA" id="ARBA00022692"/>
    </source>
</evidence>
<gene>
    <name evidence="19" type="ORF">NSPWAT_0225</name>
</gene>
<feature type="domain" description="Ionotropic glutamate receptor C-terminal" evidence="17">
    <location>
        <begin position="40"/>
        <end position="263"/>
    </location>
</feature>
<keyword evidence="6 15" id="KW-0732">Signal</keyword>
<dbReference type="SMART" id="SM00079">
    <property type="entry name" value="PBPe"/>
    <property type="match status" value="1"/>
</dbReference>
<keyword evidence="5" id="KW-0812">Transmembrane</keyword>
<evidence type="ECO:0000256" key="2">
    <source>
        <dbReference type="ARBA" id="ARBA00004196"/>
    </source>
</evidence>
<accession>A0ABM9HAD2</accession>
<evidence type="ECO:0000259" key="16">
    <source>
        <dbReference type="SMART" id="SM00062"/>
    </source>
</evidence>
<protein>
    <submittedName>
        <fullName evidence="19">Amino acid ABC transporter, periplasmic binding protein</fullName>
    </submittedName>
</protein>
<evidence type="ECO:0000256" key="3">
    <source>
        <dbReference type="ARBA" id="ARBA00010333"/>
    </source>
</evidence>
<keyword evidence="7" id="KW-1133">Transmembrane helix</keyword>
<feature type="domain" description="Ionotropic glutamate receptor L-glutamate and glycine-binding" evidence="18">
    <location>
        <begin position="51"/>
        <end position="96"/>
    </location>
</feature>
<dbReference type="EMBL" id="OX336137">
    <property type="protein sequence ID" value="CAI2717084.1"/>
    <property type="molecule type" value="Genomic_DNA"/>
</dbReference>
<evidence type="ECO:0000313" key="19">
    <source>
        <dbReference type="EMBL" id="CAI2717084.1"/>
    </source>
</evidence>
<dbReference type="Pfam" id="PF00497">
    <property type="entry name" value="SBP_bac_3"/>
    <property type="match status" value="1"/>
</dbReference>
<proteinExistence type="inferred from homology"/>
<sequence length="278" mass="30517">MKTMPDWKRHLRVVTAALLWCAVMGFAPGCGGDATDTKRKLIVATDATLPPMSFLDETNRLAGFEVDLIAAVAKQAGFEYDLINVEWNGLFGGLITKKYDLVISSVTILDERKERMAFSVPYLKSGLSLVVRRDTEGVASLQDVQANGGTVGAQRATTAYFYLEDYPKLNKQAYELYGHAIQDLIKGEVLAVLGESTGTLYYKNNDAAVFQEIKMVGDILTEEHYGIVARKGETELLNRVNAALQTLLANGTVQRLHDKWELGRAAVVPQSIAKPEGT</sequence>
<dbReference type="InterPro" id="IPR001320">
    <property type="entry name" value="Iontro_rcpt_C"/>
</dbReference>
<dbReference type="PROSITE" id="PS01039">
    <property type="entry name" value="SBP_BACTERIAL_3"/>
    <property type="match status" value="1"/>
</dbReference>
<organism evidence="19 20">
    <name type="scientific">Nitrospina watsonii</name>
    <dbReference type="NCBI Taxonomy" id="1323948"/>
    <lineage>
        <taxon>Bacteria</taxon>
        <taxon>Pseudomonadati</taxon>
        <taxon>Nitrospinota/Tectimicrobiota group</taxon>
        <taxon>Nitrospinota</taxon>
        <taxon>Nitrospinia</taxon>
        <taxon>Nitrospinales</taxon>
        <taxon>Nitrospinaceae</taxon>
        <taxon>Nitrospina</taxon>
    </lineage>
</organism>
<feature type="signal peptide" evidence="15">
    <location>
        <begin position="1"/>
        <end position="29"/>
    </location>
</feature>
<feature type="domain" description="Solute-binding protein family 3/N-terminal" evidence="16">
    <location>
        <begin position="40"/>
        <end position="264"/>
    </location>
</feature>